<sequence length="66" mass="7131">MEKAIDPVFHFPRGTRAGHSLHDLFEHLDFRDAACPAMTMTRRSAGCVISVLRGMRPAAGPGRGGP</sequence>
<accession>A0A2K8U8J4</accession>
<dbReference type="Gene3D" id="3.90.320.10">
    <property type="match status" value="1"/>
</dbReference>
<evidence type="ECO:0000313" key="2">
    <source>
        <dbReference type="Proteomes" id="UP000232638"/>
    </source>
</evidence>
<gene>
    <name evidence="1" type="ORF">THSYN_10685</name>
</gene>
<protein>
    <submittedName>
        <fullName evidence="1">Uncharacterized protein</fullName>
    </submittedName>
</protein>
<dbReference type="EMBL" id="CP020370">
    <property type="protein sequence ID" value="AUB81371.1"/>
    <property type="molecule type" value="Genomic_DNA"/>
</dbReference>
<reference evidence="1 2" key="1">
    <citation type="submission" date="2017-03" db="EMBL/GenBank/DDBJ databases">
        <title>Complete genome sequence of Candidatus 'Thiodictyon syntrophicum' sp. nov. strain Cad16T, a photolithoautotroph purple sulfur bacterium isolated from an alpine meromictic lake.</title>
        <authorList>
            <person name="Luedin S.M."/>
            <person name="Pothier J.F."/>
            <person name="Danza F."/>
            <person name="Storelli N."/>
            <person name="Wittwer M."/>
            <person name="Tonolla M."/>
        </authorList>
    </citation>
    <scope>NUCLEOTIDE SEQUENCE [LARGE SCALE GENOMIC DNA]</scope>
    <source>
        <strain evidence="1 2">Cad16T</strain>
    </source>
</reference>
<dbReference type="InterPro" id="IPR011604">
    <property type="entry name" value="PDDEXK-like_dom_sf"/>
</dbReference>
<dbReference type="Proteomes" id="UP000232638">
    <property type="component" value="Chromosome"/>
</dbReference>
<organism evidence="1 2">
    <name type="scientific">Candidatus Thiodictyon syntrophicum</name>
    <dbReference type="NCBI Taxonomy" id="1166950"/>
    <lineage>
        <taxon>Bacteria</taxon>
        <taxon>Pseudomonadati</taxon>
        <taxon>Pseudomonadota</taxon>
        <taxon>Gammaproteobacteria</taxon>
        <taxon>Chromatiales</taxon>
        <taxon>Chromatiaceae</taxon>
        <taxon>Thiodictyon</taxon>
    </lineage>
</organism>
<dbReference type="KEGG" id="tsy:THSYN_10685"/>
<keyword evidence="2" id="KW-1185">Reference proteome</keyword>
<name>A0A2K8U8J4_9GAMM</name>
<proteinExistence type="predicted"/>
<evidence type="ECO:0000313" key="1">
    <source>
        <dbReference type="EMBL" id="AUB81371.1"/>
    </source>
</evidence>
<dbReference type="AlphaFoldDB" id="A0A2K8U8J4"/>